<accession>A0A9D3XAB7</accession>
<protein>
    <submittedName>
        <fullName evidence="1">Uncharacterized protein</fullName>
    </submittedName>
</protein>
<sequence>MQLMCCSLQCLLLEEAANEVTGSSPIANSPAPFPTAPPAGCCWKWRFCAHVEPIQLPQCSLAGLPSACLVPAVPCDRGRDMLMCLLDPPISGPAAAVPLRQRHLPLPD</sequence>
<proteinExistence type="predicted"/>
<keyword evidence="2" id="KW-1185">Reference proteome</keyword>
<organism evidence="1 2">
    <name type="scientific">Mauremys mutica</name>
    <name type="common">yellowpond turtle</name>
    <dbReference type="NCBI Taxonomy" id="74926"/>
    <lineage>
        <taxon>Eukaryota</taxon>
        <taxon>Metazoa</taxon>
        <taxon>Chordata</taxon>
        <taxon>Craniata</taxon>
        <taxon>Vertebrata</taxon>
        <taxon>Euteleostomi</taxon>
        <taxon>Archelosauria</taxon>
        <taxon>Testudinata</taxon>
        <taxon>Testudines</taxon>
        <taxon>Cryptodira</taxon>
        <taxon>Durocryptodira</taxon>
        <taxon>Testudinoidea</taxon>
        <taxon>Geoemydidae</taxon>
        <taxon>Geoemydinae</taxon>
        <taxon>Mauremys</taxon>
    </lineage>
</organism>
<gene>
    <name evidence="1" type="ORF">KIL84_020672</name>
</gene>
<comment type="caution">
    <text evidence="1">The sequence shown here is derived from an EMBL/GenBank/DDBJ whole genome shotgun (WGS) entry which is preliminary data.</text>
</comment>
<dbReference type="AlphaFoldDB" id="A0A9D3XAB7"/>
<name>A0A9D3XAB7_9SAUR</name>
<evidence type="ECO:0000313" key="1">
    <source>
        <dbReference type="EMBL" id="KAH1175938.1"/>
    </source>
</evidence>
<dbReference type="EMBL" id="JAHDVG010000475">
    <property type="protein sequence ID" value="KAH1175938.1"/>
    <property type="molecule type" value="Genomic_DNA"/>
</dbReference>
<evidence type="ECO:0000313" key="2">
    <source>
        <dbReference type="Proteomes" id="UP000827986"/>
    </source>
</evidence>
<reference evidence="1" key="1">
    <citation type="submission" date="2021-09" db="EMBL/GenBank/DDBJ databases">
        <title>The genome of Mauremys mutica provides insights into the evolution of semi-aquatic lifestyle.</title>
        <authorList>
            <person name="Gong S."/>
            <person name="Gao Y."/>
        </authorList>
    </citation>
    <scope>NUCLEOTIDE SEQUENCE</scope>
    <source>
        <strain evidence="1">MM-2020</strain>
        <tissue evidence="1">Muscle</tissue>
    </source>
</reference>
<dbReference type="Proteomes" id="UP000827986">
    <property type="component" value="Unassembled WGS sequence"/>
</dbReference>